<evidence type="ECO:0000256" key="9">
    <source>
        <dbReference type="SAM" id="Phobius"/>
    </source>
</evidence>
<evidence type="ECO:0000313" key="11">
    <source>
        <dbReference type="Proteomes" id="UP000308978"/>
    </source>
</evidence>
<dbReference type="GO" id="GO:1903607">
    <property type="term" value="P:cytochrome c biosynthetic process"/>
    <property type="evidence" value="ECO:0007669"/>
    <property type="project" value="TreeGrafter"/>
</dbReference>
<evidence type="ECO:0000256" key="5">
    <source>
        <dbReference type="ARBA" id="ARBA00022748"/>
    </source>
</evidence>
<proteinExistence type="inferred from homology"/>
<name>A0A4S4G361_9ACTN</name>
<keyword evidence="6 9" id="KW-1133">Transmembrane helix</keyword>
<evidence type="ECO:0000256" key="4">
    <source>
        <dbReference type="ARBA" id="ARBA00022692"/>
    </source>
</evidence>
<protein>
    <submittedName>
        <fullName evidence="10">Heme ABC transporter permease CcmB</fullName>
    </submittedName>
</protein>
<dbReference type="GO" id="GO:0017004">
    <property type="term" value="P:cytochrome complex assembly"/>
    <property type="evidence" value="ECO:0007669"/>
    <property type="project" value="UniProtKB-KW"/>
</dbReference>
<feature type="compositionally biased region" description="Polar residues" evidence="8">
    <location>
        <begin position="9"/>
        <end position="22"/>
    </location>
</feature>
<organism evidence="10 11">
    <name type="scientific">Adlercreutzia caecimuris</name>
    <dbReference type="NCBI Taxonomy" id="671266"/>
    <lineage>
        <taxon>Bacteria</taxon>
        <taxon>Bacillati</taxon>
        <taxon>Actinomycetota</taxon>
        <taxon>Coriobacteriia</taxon>
        <taxon>Eggerthellales</taxon>
        <taxon>Eggerthellaceae</taxon>
        <taxon>Adlercreutzia</taxon>
    </lineage>
</organism>
<dbReference type="EMBL" id="SSTJ01000003">
    <property type="protein sequence ID" value="THG38020.1"/>
    <property type="molecule type" value="Genomic_DNA"/>
</dbReference>
<feature type="region of interest" description="Disordered" evidence="8">
    <location>
        <begin position="1"/>
        <end position="54"/>
    </location>
</feature>
<dbReference type="InterPro" id="IPR003544">
    <property type="entry name" value="Cyt_c_biogenesis_CcmB"/>
</dbReference>
<dbReference type="PANTHER" id="PTHR30070:SF1">
    <property type="entry name" value="CYTOCHROME C BIOGENESIS B-RELATED"/>
    <property type="match status" value="1"/>
</dbReference>
<keyword evidence="7 9" id="KW-0472">Membrane</keyword>
<feature type="transmembrane region" description="Helical" evidence="9">
    <location>
        <begin position="87"/>
        <end position="108"/>
    </location>
</feature>
<dbReference type="PRINTS" id="PR01414">
    <property type="entry name" value="CCMBBIOGNSIS"/>
</dbReference>
<gene>
    <name evidence="10" type="ORF">E5986_03975</name>
</gene>
<feature type="transmembrane region" description="Helical" evidence="9">
    <location>
        <begin position="114"/>
        <end position="134"/>
    </location>
</feature>
<keyword evidence="5" id="KW-0201">Cytochrome c-type biogenesis</keyword>
<feature type="transmembrane region" description="Helical" evidence="9">
    <location>
        <begin position="169"/>
        <end position="192"/>
    </location>
</feature>
<comment type="caution">
    <text evidence="10">The sequence shown here is derived from an EMBL/GenBank/DDBJ whole genome shotgun (WGS) entry which is preliminary data.</text>
</comment>
<dbReference type="Pfam" id="PF03379">
    <property type="entry name" value="CcmB"/>
    <property type="match status" value="1"/>
</dbReference>
<evidence type="ECO:0000256" key="1">
    <source>
        <dbReference type="ARBA" id="ARBA00004141"/>
    </source>
</evidence>
<evidence type="ECO:0000256" key="3">
    <source>
        <dbReference type="ARBA" id="ARBA00022448"/>
    </source>
</evidence>
<reference evidence="10 11" key="1">
    <citation type="submission" date="2019-04" db="EMBL/GenBank/DDBJ databases">
        <title>Microbes associate with the intestines of laboratory mice.</title>
        <authorList>
            <person name="Navarre W."/>
            <person name="Wong E."/>
            <person name="Huang K.C."/>
            <person name="Tropini C."/>
            <person name="Ng K."/>
            <person name="Yu B."/>
        </authorList>
    </citation>
    <scope>NUCLEOTIDE SEQUENCE [LARGE SCALE GENOMIC DNA]</scope>
    <source>
        <strain evidence="10 11">NM80_B27</strain>
    </source>
</reference>
<keyword evidence="4 9" id="KW-0812">Transmembrane</keyword>
<sequence length="292" mass="30931">MEDRHGTEASGNSDSLKQSSLGETAHRAVSVAAELARSEHPESSDASSAAEREGMRSALCQAPSTWTQYKTLLAKDLKAEFRTKDMVVSMGIYAFLVIVVFGVALSFARPGAEFLEVSGGLLWALVVFTSLLGLNRSFAKETENGCLEGLLLAPLDRGVIFLAKATSNLVFLVLVEVIAVPLYWVFFSSFAAPAETGWLLVAPLVLGSIGIAGIGTMLSTITAATRGKDVMLALLFVPVIFPLLYACVSATTCALVGGDVFADGFLTSLALGAGYDVVMILASWVLYDFVVN</sequence>
<evidence type="ECO:0000256" key="6">
    <source>
        <dbReference type="ARBA" id="ARBA00022989"/>
    </source>
</evidence>
<dbReference type="AlphaFoldDB" id="A0A4S4G361"/>
<keyword evidence="3" id="KW-0813">Transport</keyword>
<dbReference type="Proteomes" id="UP000308978">
    <property type="component" value="Unassembled WGS sequence"/>
</dbReference>
<comment type="similarity">
    <text evidence="2">Belongs to the CcmB/CycW/HelB family.</text>
</comment>
<dbReference type="GO" id="GO:0015232">
    <property type="term" value="F:heme transmembrane transporter activity"/>
    <property type="evidence" value="ECO:0007669"/>
    <property type="project" value="InterPro"/>
</dbReference>
<evidence type="ECO:0000313" key="10">
    <source>
        <dbReference type="EMBL" id="THG38020.1"/>
    </source>
</evidence>
<feature type="transmembrane region" description="Helical" evidence="9">
    <location>
        <begin position="198"/>
        <end position="218"/>
    </location>
</feature>
<feature type="transmembrane region" description="Helical" evidence="9">
    <location>
        <begin position="264"/>
        <end position="287"/>
    </location>
</feature>
<evidence type="ECO:0000256" key="7">
    <source>
        <dbReference type="ARBA" id="ARBA00023136"/>
    </source>
</evidence>
<comment type="subcellular location">
    <subcellularLocation>
        <location evidence="1">Membrane</location>
        <topology evidence="1">Multi-pass membrane protein</topology>
    </subcellularLocation>
</comment>
<evidence type="ECO:0000256" key="8">
    <source>
        <dbReference type="SAM" id="MobiDB-lite"/>
    </source>
</evidence>
<evidence type="ECO:0000256" key="2">
    <source>
        <dbReference type="ARBA" id="ARBA00010544"/>
    </source>
</evidence>
<dbReference type="GO" id="GO:0005886">
    <property type="term" value="C:plasma membrane"/>
    <property type="evidence" value="ECO:0007669"/>
    <property type="project" value="TreeGrafter"/>
</dbReference>
<dbReference type="PANTHER" id="PTHR30070">
    <property type="entry name" value="HEME EXPORTER PROTEIN B"/>
    <property type="match status" value="1"/>
</dbReference>
<accession>A0A4S4G361</accession>
<feature type="transmembrane region" description="Helical" evidence="9">
    <location>
        <begin position="230"/>
        <end position="258"/>
    </location>
</feature>